<evidence type="ECO:0000313" key="3">
    <source>
        <dbReference type="Proteomes" id="UP000198228"/>
    </source>
</evidence>
<keyword evidence="1" id="KW-0732">Signal</keyword>
<name>A0A1C4UZQ2_9ACTN</name>
<dbReference type="EMBL" id="LT607410">
    <property type="protein sequence ID" value="SCE77224.1"/>
    <property type="molecule type" value="Genomic_DNA"/>
</dbReference>
<evidence type="ECO:0008006" key="4">
    <source>
        <dbReference type="Google" id="ProtNLM"/>
    </source>
</evidence>
<evidence type="ECO:0000313" key="2">
    <source>
        <dbReference type="EMBL" id="SCE77224.1"/>
    </source>
</evidence>
<feature type="chain" id="PRO_5008705333" description="YD repeat-containing protein" evidence="1">
    <location>
        <begin position="32"/>
        <end position="446"/>
    </location>
</feature>
<proteinExistence type="predicted"/>
<dbReference type="AlphaFoldDB" id="A0A1C4UZQ2"/>
<organism evidence="2 3">
    <name type="scientific">Micromonospora purpureochromogenes</name>
    <dbReference type="NCBI Taxonomy" id="47872"/>
    <lineage>
        <taxon>Bacteria</taxon>
        <taxon>Bacillati</taxon>
        <taxon>Actinomycetota</taxon>
        <taxon>Actinomycetes</taxon>
        <taxon>Micromonosporales</taxon>
        <taxon>Micromonosporaceae</taxon>
        <taxon>Micromonospora</taxon>
    </lineage>
</organism>
<accession>A0A1C4UZQ2</accession>
<evidence type="ECO:0000256" key="1">
    <source>
        <dbReference type="SAM" id="SignalP"/>
    </source>
</evidence>
<gene>
    <name evidence="2" type="ORF">GA0074696_0756</name>
</gene>
<reference evidence="2 3" key="1">
    <citation type="submission" date="2016-06" db="EMBL/GenBank/DDBJ databases">
        <authorList>
            <person name="Kjaerup R.B."/>
            <person name="Dalgaard T.S."/>
            <person name="Juul-Madsen H.R."/>
        </authorList>
    </citation>
    <scope>NUCLEOTIDE SEQUENCE [LARGE SCALE GENOMIC DNA]</scope>
    <source>
        <strain evidence="2 3">DSM 43821</strain>
    </source>
</reference>
<sequence>MARPRTRRSVAVIALALSLAGVVSIPAPASAAFSQPLSISPAGYDSYDQQQAYDRQGDALFVWVRESHDYPHPRYVQFKSRSYNGRWGTTTTLSPAGQAPHSPQVAVDDDGDAIVAWRAFNGVDNSIYARRISKSGTLGPLITVSAGGVQAHGTNVAIDSDGDAVVTWAEGHDDGSFFPMMRRYSSSGSLSPAVVLASTPTAAETPAVAYDREGDAVLAWANDNVVQARTLSAGGTISELKTVSAPLSPIDRHFAADVTLDRDGDALVTWRHWSDQGQSTQVWGRWVARDGTVGNVRQLTPALHTDVVNYSIAGDLDGDMMLTWDLFSTGYLYAASISPAQTVGQPVLLSTWGRLHSVRLDDDGDGIVVWQGKGINNSVGSVEARRVTRSGTFGTTEVIVGIGVDPTAAVTPDGRAAVAWERRFQVDLQIQVSVDPYFVTTQGIRS</sequence>
<feature type="signal peptide" evidence="1">
    <location>
        <begin position="1"/>
        <end position="31"/>
    </location>
</feature>
<dbReference type="Proteomes" id="UP000198228">
    <property type="component" value="Chromosome I"/>
</dbReference>
<dbReference type="RefSeq" id="WP_088959804.1">
    <property type="nucleotide sequence ID" value="NZ_LT607410.1"/>
</dbReference>
<protein>
    <recommendedName>
        <fullName evidence="4">YD repeat-containing protein</fullName>
    </recommendedName>
</protein>